<gene>
    <name evidence="11" type="ORF">CCALI_02139</name>
</gene>
<evidence type="ECO:0000256" key="9">
    <source>
        <dbReference type="RuleBase" id="RU365028"/>
    </source>
</evidence>
<feature type="transmembrane region" description="Helical" evidence="9">
    <location>
        <begin position="43"/>
        <end position="60"/>
    </location>
</feature>
<dbReference type="InterPro" id="IPR004713">
    <property type="entry name" value="CaH_exchang"/>
</dbReference>
<evidence type="ECO:0000259" key="10">
    <source>
        <dbReference type="Pfam" id="PF01699"/>
    </source>
</evidence>
<dbReference type="Gene3D" id="1.20.1420.30">
    <property type="entry name" value="NCX, central ion-binding region"/>
    <property type="match status" value="1"/>
</dbReference>
<dbReference type="InterPro" id="IPR044880">
    <property type="entry name" value="NCX_ion-bd_dom_sf"/>
</dbReference>
<name>S0EVW6_CHTCT</name>
<sequence>MLFVALVSAFLKPVDEKGLPMYRLLIFVPVSLVLYLLHVPPLWVFLTSGLALIPLAGLLGEATESLAASRGPLIGGLLNATFGNATEIVITLVALQHNELTVVRASLIGSIIGNVLLVLGFSALLGGFRQNLLTFSSEVAQAHITSMSLAVIALLTPALLVQSAHLPEKNLQAAALMPLSLWVSAVLLVLYGAGLFFALRTHRHLFPTGETQEKPKWSATKASFILFASTVVVALESELLIGLLEPALHILHFNRMFAGLILLPILGNAAEHSTAITMALRNQMAVSLDIVASSSIQIAMFVTPVAVFSSLIWNHPLTILFTASELVALTMAILIAIRIVSDGQTHWLEGAQLLGVYAILAITFYFVGG</sequence>
<feature type="transmembrane region" description="Helical" evidence="9">
    <location>
        <begin position="222"/>
        <end position="244"/>
    </location>
</feature>
<feature type="transmembrane region" description="Helical" evidence="9">
    <location>
        <begin position="347"/>
        <end position="367"/>
    </location>
</feature>
<protein>
    <recommendedName>
        <fullName evidence="9">Ca(2+)/H(+) antiporter</fullName>
    </recommendedName>
</protein>
<dbReference type="KEGG" id="ccz:CCALI_02139"/>
<dbReference type="PANTHER" id="PTHR31503:SF22">
    <property type="entry name" value="VACUOLAR CALCIUM ION TRANSPORTER"/>
    <property type="match status" value="1"/>
</dbReference>
<feature type="transmembrane region" description="Helical" evidence="9">
    <location>
        <begin position="140"/>
        <end position="161"/>
    </location>
</feature>
<evidence type="ECO:0000256" key="4">
    <source>
        <dbReference type="ARBA" id="ARBA00022692"/>
    </source>
</evidence>
<keyword evidence="9" id="KW-0050">Antiport</keyword>
<dbReference type="eggNOG" id="COG0387">
    <property type="taxonomic scope" value="Bacteria"/>
</dbReference>
<dbReference type="HOGENOM" id="CLU_008721_2_1_0"/>
<dbReference type="InterPro" id="IPR004798">
    <property type="entry name" value="CAX-like"/>
</dbReference>
<dbReference type="AlphaFoldDB" id="S0EVW6"/>
<evidence type="ECO:0000256" key="3">
    <source>
        <dbReference type="ARBA" id="ARBA00022568"/>
    </source>
</evidence>
<feature type="transmembrane region" description="Helical" evidence="9">
    <location>
        <begin position="72"/>
        <end position="95"/>
    </location>
</feature>
<dbReference type="GO" id="GO:0006874">
    <property type="term" value="P:intracellular calcium ion homeostasis"/>
    <property type="evidence" value="ECO:0007669"/>
    <property type="project" value="TreeGrafter"/>
</dbReference>
<feature type="transmembrane region" description="Helical" evidence="9">
    <location>
        <begin position="319"/>
        <end position="340"/>
    </location>
</feature>
<feature type="transmembrane region" description="Helical" evidence="9">
    <location>
        <begin position="290"/>
        <end position="313"/>
    </location>
</feature>
<keyword evidence="4 9" id="KW-0812">Transmembrane</keyword>
<evidence type="ECO:0000313" key="12">
    <source>
        <dbReference type="Proteomes" id="UP000014227"/>
    </source>
</evidence>
<feature type="domain" description="Sodium/calcium exchanger membrane region" evidence="10">
    <location>
        <begin position="224"/>
        <end position="365"/>
    </location>
</feature>
<feature type="domain" description="Sodium/calcium exchanger membrane region" evidence="10">
    <location>
        <begin position="42"/>
        <end position="199"/>
    </location>
</feature>
<dbReference type="InterPro" id="IPR004837">
    <property type="entry name" value="NaCa_Exmemb"/>
</dbReference>
<dbReference type="PANTHER" id="PTHR31503">
    <property type="entry name" value="VACUOLAR CALCIUM ION TRANSPORTER"/>
    <property type="match status" value="1"/>
</dbReference>
<evidence type="ECO:0000256" key="5">
    <source>
        <dbReference type="ARBA" id="ARBA00022837"/>
    </source>
</evidence>
<evidence type="ECO:0000256" key="6">
    <source>
        <dbReference type="ARBA" id="ARBA00022989"/>
    </source>
</evidence>
<feature type="transmembrane region" description="Helical" evidence="9">
    <location>
        <begin position="21"/>
        <end position="37"/>
    </location>
</feature>
<dbReference type="GO" id="GO:0012505">
    <property type="term" value="C:endomembrane system"/>
    <property type="evidence" value="ECO:0007669"/>
    <property type="project" value="UniProtKB-SubCell"/>
</dbReference>
<evidence type="ECO:0000256" key="8">
    <source>
        <dbReference type="ARBA" id="ARBA00023136"/>
    </source>
</evidence>
<keyword evidence="5 9" id="KW-0106">Calcium</keyword>
<dbReference type="FunCoup" id="S0EVW6">
    <property type="interactions" value="137"/>
</dbReference>
<dbReference type="PATRIC" id="fig|1303518.3.peg.2215"/>
<keyword evidence="8 9" id="KW-0472">Membrane</keyword>
<keyword evidence="12" id="KW-1185">Reference proteome</keyword>
<evidence type="ECO:0000256" key="1">
    <source>
        <dbReference type="ARBA" id="ARBA00004127"/>
    </source>
</evidence>
<dbReference type="NCBIfam" id="TIGR00378">
    <property type="entry name" value="cax"/>
    <property type="match status" value="1"/>
</dbReference>
<keyword evidence="2 9" id="KW-0813">Transport</keyword>
<dbReference type="GO" id="GO:0015369">
    <property type="term" value="F:calcium:proton antiporter activity"/>
    <property type="evidence" value="ECO:0007669"/>
    <property type="project" value="UniProtKB-UniRule"/>
</dbReference>
<accession>S0EVW6</accession>
<evidence type="ECO:0000313" key="11">
    <source>
        <dbReference type="EMBL" id="CCW35946.1"/>
    </source>
</evidence>
<dbReference type="STRING" id="454171.CP488_01951"/>
<comment type="function">
    <text evidence="9">Ca(+)/H(+) antiporter that extrudes calcium in exchange for external protons.</text>
</comment>
<keyword evidence="3 9" id="KW-0109">Calcium transport</keyword>
<comment type="similarity">
    <text evidence="9">Belongs to the Ca(2+):cation antiporter (CaCA) (TC 2.A.19) family.</text>
</comment>
<keyword evidence="7 9" id="KW-0406">Ion transport</keyword>
<evidence type="ECO:0000256" key="2">
    <source>
        <dbReference type="ARBA" id="ARBA00022448"/>
    </source>
</evidence>
<dbReference type="Proteomes" id="UP000014227">
    <property type="component" value="Chromosome I"/>
</dbReference>
<organism evidence="11 12">
    <name type="scientific">Chthonomonas calidirosea (strain DSM 23976 / ICMP 18418 / T49)</name>
    <dbReference type="NCBI Taxonomy" id="1303518"/>
    <lineage>
        <taxon>Bacteria</taxon>
        <taxon>Bacillati</taxon>
        <taxon>Armatimonadota</taxon>
        <taxon>Chthonomonadia</taxon>
        <taxon>Chthonomonadales</taxon>
        <taxon>Chthonomonadaceae</taxon>
        <taxon>Chthonomonas</taxon>
    </lineage>
</organism>
<proteinExistence type="inferred from homology"/>
<keyword evidence="6 9" id="KW-1133">Transmembrane helix</keyword>
<feature type="transmembrane region" description="Helical" evidence="9">
    <location>
        <begin position="181"/>
        <end position="201"/>
    </location>
</feature>
<comment type="subcellular location">
    <subcellularLocation>
        <location evidence="1">Endomembrane system</location>
        <topology evidence="1">Multi-pass membrane protein</topology>
    </subcellularLocation>
</comment>
<dbReference type="Pfam" id="PF01699">
    <property type="entry name" value="Na_Ca_ex"/>
    <property type="match status" value="2"/>
</dbReference>
<dbReference type="GO" id="GO:0016020">
    <property type="term" value="C:membrane"/>
    <property type="evidence" value="ECO:0007669"/>
    <property type="project" value="InterPro"/>
</dbReference>
<dbReference type="InParanoid" id="S0EVW6"/>
<evidence type="ECO:0000256" key="7">
    <source>
        <dbReference type="ARBA" id="ARBA00023065"/>
    </source>
</evidence>
<feature type="transmembrane region" description="Helical" evidence="9">
    <location>
        <begin position="107"/>
        <end position="128"/>
    </location>
</feature>
<reference evidence="12" key="1">
    <citation type="submission" date="2013-03" db="EMBL/GenBank/DDBJ databases">
        <title>Genome sequence of Chthonomonas calidirosea, the first sequenced genome from the Armatimonadetes phylum (formally candidate division OP10).</title>
        <authorList>
            <person name="Lee K.C.Y."/>
            <person name="Morgan X.C."/>
            <person name="Dunfield P.F."/>
            <person name="Tamas I."/>
            <person name="Houghton K.M."/>
            <person name="Vyssotski M."/>
            <person name="Ryan J.L.J."/>
            <person name="Lagutin K."/>
            <person name="McDonald I.R."/>
            <person name="Stott M.B."/>
        </authorList>
    </citation>
    <scope>NUCLEOTIDE SEQUENCE [LARGE SCALE GENOMIC DNA]</scope>
    <source>
        <strain evidence="12">DSM 23976 / ICMP 18418 / T49</strain>
    </source>
</reference>
<feature type="transmembrane region" description="Helical" evidence="9">
    <location>
        <begin position="250"/>
        <end position="269"/>
    </location>
</feature>
<dbReference type="EMBL" id="HF951689">
    <property type="protein sequence ID" value="CCW35946.1"/>
    <property type="molecule type" value="Genomic_DNA"/>
</dbReference>